<feature type="compositionally biased region" description="Polar residues" evidence="6">
    <location>
        <begin position="1019"/>
        <end position="1039"/>
    </location>
</feature>
<evidence type="ECO:0000259" key="8">
    <source>
        <dbReference type="PROSITE" id="PS50280"/>
    </source>
</evidence>
<dbReference type="InterPro" id="IPR046341">
    <property type="entry name" value="SET_dom_sf"/>
</dbReference>
<feature type="repeat" description="TPR" evidence="5">
    <location>
        <begin position="16"/>
        <end position="49"/>
    </location>
</feature>
<gene>
    <name evidence="9" type="ORF">BLNAU_11593</name>
</gene>
<dbReference type="Pfam" id="PF00856">
    <property type="entry name" value="SET"/>
    <property type="match status" value="1"/>
</dbReference>
<evidence type="ECO:0000256" key="5">
    <source>
        <dbReference type="PROSITE-ProRule" id="PRU00339"/>
    </source>
</evidence>
<name>A0ABQ9XPJ8_9EUKA</name>
<proteinExistence type="predicted"/>
<dbReference type="PROSITE" id="PS50102">
    <property type="entry name" value="RRM"/>
    <property type="match status" value="2"/>
</dbReference>
<dbReference type="SUPFAM" id="SSF54928">
    <property type="entry name" value="RNA-binding domain, RBD"/>
    <property type="match status" value="1"/>
</dbReference>
<dbReference type="Pfam" id="PF00076">
    <property type="entry name" value="RRM_1"/>
    <property type="match status" value="2"/>
</dbReference>
<evidence type="ECO:0000256" key="2">
    <source>
        <dbReference type="ARBA" id="ARBA00022679"/>
    </source>
</evidence>
<dbReference type="SUPFAM" id="SSF82199">
    <property type="entry name" value="SET domain"/>
    <property type="match status" value="1"/>
</dbReference>
<dbReference type="InterPro" id="IPR019734">
    <property type="entry name" value="TPR_rpt"/>
</dbReference>
<dbReference type="SMART" id="SM00028">
    <property type="entry name" value="TPR"/>
    <property type="match status" value="3"/>
</dbReference>
<feature type="region of interest" description="Disordered" evidence="6">
    <location>
        <begin position="444"/>
        <end position="482"/>
    </location>
</feature>
<dbReference type="SMART" id="SM00360">
    <property type="entry name" value="RRM"/>
    <property type="match status" value="2"/>
</dbReference>
<dbReference type="Gene3D" id="1.25.40.10">
    <property type="entry name" value="Tetratricopeptide repeat domain"/>
    <property type="match status" value="1"/>
</dbReference>
<keyword evidence="5" id="KW-0802">TPR repeat</keyword>
<feature type="region of interest" description="Disordered" evidence="6">
    <location>
        <begin position="1019"/>
        <end position="1043"/>
    </location>
</feature>
<feature type="domain" description="SET" evidence="8">
    <location>
        <begin position="161"/>
        <end position="394"/>
    </location>
</feature>
<organism evidence="9 10">
    <name type="scientific">Blattamonas nauphoetae</name>
    <dbReference type="NCBI Taxonomy" id="2049346"/>
    <lineage>
        <taxon>Eukaryota</taxon>
        <taxon>Metamonada</taxon>
        <taxon>Preaxostyla</taxon>
        <taxon>Oxymonadida</taxon>
        <taxon>Blattamonas</taxon>
    </lineage>
</organism>
<dbReference type="InterPro" id="IPR001214">
    <property type="entry name" value="SET_dom"/>
</dbReference>
<dbReference type="InterPro" id="IPR052097">
    <property type="entry name" value="SET-MYND_domain_protein"/>
</dbReference>
<protein>
    <submittedName>
        <fullName evidence="9">Uncharacterized protein</fullName>
    </submittedName>
</protein>
<dbReference type="SUPFAM" id="SSF48452">
    <property type="entry name" value="TPR-like"/>
    <property type="match status" value="1"/>
</dbReference>
<evidence type="ECO:0000256" key="3">
    <source>
        <dbReference type="ARBA" id="ARBA00022691"/>
    </source>
</evidence>
<dbReference type="PROSITE" id="PS50280">
    <property type="entry name" value="SET"/>
    <property type="match status" value="1"/>
</dbReference>
<dbReference type="Gene3D" id="2.170.270.10">
    <property type="entry name" value="SET domain"/>
    <property type="match status" value="1"/>
</dbReference>
<evidence type="ECO:0000256" key="6">
    <source>
        <dbReference type="SAM" id="MobiDB-lite"/>
    </source>
</evidence>
<feature type="domain" description="RRM" evidence="7">
    <location>
        <begin position="737"/>
        <end position="831"/>
    </location>
</feature>
<evidence type="ECO:0000256" key="1">
    <source>
        <dbReference type="ARBA" id="ARBA00022603"/>
    </source>
</evidence>
<dbReference type="PANTHER" id="PTHR46165:SF2">
    <property type="entry name" value="SET AND MYND DOMAIN-CONTAINING PROTEIN 4"/>
    <property type="match status" value="1"/>
</dbReference>
<dbReference type="CDD" id="cd00590">
    <property type="entry name" value="RRM_SF"/>
    <property type="match status" value="1"/>
</dbReference>
<keyword evidence="10" id="KW-1185">Reference proteome</keyword>
<evidence type="ECO:0000259" key="7">
    <source>
        <dbReference type="PROSITE" id="PS50102"/>
    </source>
</evidence>
<dbReference type="EMBL" id="JARBJD010000091">
    <property type="protein sequence ID" value="KAK2953459.1"/>
    <property type="molecule type" value="Genomic_DNA"/>
</dbReference>
<dbReference type="InterPro" id="IPR012677">
    <property type="entry name" value="Nucleotide-bd_a/b_plait_sf"/>
</dbReference>
<sequence>MSEPEPAPSAETFPTIDELRELGKQQFTEGKYEEAKETYTKAIRISKESTEQEILYNNRALSSFKLKCWEDCEADCTEAMIANGEKRTNPKSWFRRGLCRMEQKRFIEAECDLFMAKTLSPSDSDISKKYTDCERRLDASTNLPSGSGFISHKGRNLRNKCGFRMRWSLEKGYHLVAACDMRRGTIICAEDAFAFVNIIVSAQNEKKDSSTDGFDWDMNIPSSDPEWQLVQQIVNKFDGDRQKVCRILADYSVSWNSVRKTELEQSEALAYVTMKFQEKGFSSSLLSFLFGIMGSNCLWLTNTTSLNGTPYGFGFYKQISRLNHSCTPNCEINYAGKVAVLTVKGEATSDYGDEGKGESVHVGKDGKTTTIKPEKENIDRNWIKEGTELTISYRPSWSGYSEDVRALTMFKQCGFLCHCQSCTTPRVRVKDAWQIAAEKAEQEARELDKQAKEEEKEQDKKEGKTSEEEKPKPSDDPITPFNLKQVESSTIPIIYQSVFDKYAQLEEKDLPEPIPSSEWDMVIRRLNECFNKKEWQRLFELCTAVRAYGEQKTHPSPVTVDKNLVLPSSSLPGHVANYVAKAACLSWMNVRQSSSTAVLPETALAPLVLNDQDPKITHTPSFSDEILGRYVHTQIVRTQNSSALTLFSTVFPLLDGMSRSRWALWNEAILDQSLRTELNSALLMRALVDGRSEKASVPLCCHVEEVAVADNPENKTTDSAKTTIQYSVQSVWSEWSEDISLGEVSEKELTQLRQMVSNPELSLLSLFIIDLIKFLFIKLESARVMMNSHTGASLGYGFVRFFSPESSLNAIRNLNKFRIENKVLLVKTSHGLKEREKIPENYTVLIRRIPSSVTQSFLISRMQKYGIVEQAHLLADHFDPDRANKIAYVRFSTILSAAECVSKETGSMYLDSNVPIEVEYARKDLTIRHTHRNRNSSKSFEFSSPEASFLPKRREVIPVAIQPNRTPQLFPQTLQAYTTPHQFPVITSQPSQKLNENSPAIPPIRWNIVHEKPVPLAQTINPTSTQTNQASTPETQGLVSTPPHKLPISLNQTPTSLELGSVRLSSIPSSHSDHSFGSSDLPITISSPPIVFPQTTLAEPILFSRTDFQFPSHEFSSTFTTSDVTFGSSPINRTDFDCIFSSVSGLDHHRSEDAYDPLFVNSLSHWPPVSHSDSYRL</sequence>
<dbReference type="InterPro" id="IPR035979">
    <property type="entry name" value="RBD_domain_sf"/>
</dbReference>
<dbReference type="PANTHER" id="PTHR46165">
    <property type="entry name" value="SET AND MYND DOMAIN-CONTAINING PROTEIN 4"/>
    <property type="match status" value="1"/>
</dbReference>
<dbReference type="PROSITE" id="PS50005">
    <property type="entry name" value="TPR"/>
    <property type="match status" value="1"/>
</dbReference>
<feature type="compositionally biased region" description="Basic and acidic residues" evidence="6">
    <location>
        <begin position="444"/>
        <end position="475"/>
    </location>
</feature>
<keyword evidence="3" id="KW-0949">S-adenosyl-L-methionine</keyword>
<feature type="domain" description="RRM" evidence="7">
    <location>
        <begin position="842"/>
        <end position="923"/>
    </location>
</feature>
<comment type="caution">
    <text evidence="9">The sequence shown here is derived from an EMBL/GenBank/DDBJ whole genome shotgun (WGS) entry which is preliminary data.</text>
</comment>
<dbReference type="Proteomes" id="UP001281761">
    <property type="component" value="Unassembled WGS sequence"/>
</dbReference>
<reference evidence="9 10" key="1">
    <citation type="journal article" date="2022" name="bioRxiv">
        <title>Genomics of Preaxostyla Flagellates Illuminates Evolutionary Transitions and the Path Towards Mitochondrial Loss.</title>
        <authorList>
            <person name="Novak L.V.F."/>
            <person name="Treitli S.C."/>
            <person name="Pyrih J."/>
            <person name="Halakuc P."/>
            <person name="Pipaliya S.V."/>
            <person name="Vacek V."/>
            <person name="Brzon O."/>
            <person name="Soukal P."/>
            <person name="Eme L."/>
            <person name="Dacks J.B."/>
            <person name="Karnkowska A."/>
            <person name="Elias M."/>
            <person name="Hampl V."/>
        </authorList>
    </citation>
    <scope>NUCLEOTIDE SEQUENCE [LARGE SCALE GENOMIC DNA]</scope>
    <source>
        <strain evidence="9">NAU3</strain>
        <tissue evidence="9">Gut</tissue>
    </source>
</reference>
<evidence type="ECO:0000313" key="10">
    <source>
        <dbReference type="Proteomes" id="UP001281761"/>
    </source>
</evidence>
<evidence type="ECO:0000313" key="9">
    <source>
        <dbReference type="EMBL" id="KAK2953459.1"/>
    </source>
</evidence>
<keyword evidence="4" id="KW-0694">RNA-binding</keyword>
<keyword evidence="2" id="KW-0808">Transferase</keyword>
<keyword evidence="1" id="KW-0489">Methyltransferase</keyword>
<dbReference type="Gene3D" id="3.30.70.330">
    <property type="match status" value="2"/>
</dbReference>
<dbReference type="InterPro" id="IPR011990">
    <property type="entry name" value="TPR-like_helical_dom_sf"/>
</dbReference>
<dbReference type="InterPro" id="IPR000504">
    <property type="entry name" value="RRM_dom"/>
</dbReference>
<evidence type="ECO:0000256" key="4">
    <source>
        <dbReference type="PROSITE-ProRule" id="PRU00176"/>
    </source>
</evidence>
<accession>A0ABQ9XPJ8</accession>